<evidence type="ECO:0000256" key="6">
    <source>
        <dbReference type="ARBA" id="ARBA00031828"/>
    </source>
</evidence>
<protein>
    <recommendedName>
        <fullName evidence="6 7">D,D-heptose 1,7-bisphosphate phosphatase</fullName>
        <ecNumber evidence="7">3.1.3.-</ecNumber>
    </recommendedName>
</protein>
<name>A0ABW1NGF0_9ACTN</name>
<dbReference type="InterPro" id="IPR006543">
    <property type="entry name" value="Histidinol-phos"/>
</dbReference>
<evidence type="ECO:0000256" key="5">
    <source>
        <dbReference type="ARBA" id="ARBA00023277"/>
    </source>
</evidence>
<dbReference type="InterPro" id="IPR004446">
    <property type="entry name" value="Heptose_bisP_phosphatase"/>
</dbReference>
<evidence type="ECO:0000256" key="1">
    <source>
        <dbReference type="ARBA" id="ARBA00004496"/>
    </source>
</evidence>
<comment type="caution">
    <text evidence="8">The sequence shown here is derived from an EMBL/GenBank/DDBJ whole genome shotgun (WGS) entry which is preliminary data.</text>
</comment>
<dbReference type="PANTHER" id="PTHR42891">
    <property type="entry name" value="D-GLYCERO-BETA-D-MANNO-HEPTOSE-1,7-BISPHOSPHATE 7-PHOSPHATASE"/>
    <property type="match status" value="1"/>
</dbReference>
<dbReference type="InterPro" id="IPR006549">
    <property type="entry name" value="HAD-SF_hydro_IIIA"/>
</dbReference>
<evidence type="ECO:0000256" key="7">
    <source>
        <dbReference type="PIRNR" id="PIRNR004682"/>
    </source>
</evidence>
<keyword evidence="3" id="KW-0479">Metal-binding</keyword>
<comment type="similarity">
    <text evidence="7">Belongs to the gmhB family.</text>
</comment>
<dbReference type="SUPFAM" id="SSF56784">
    <property type="entry name" value="HAD-like"/>
    <property type="match status" value="1"/>
</dbReference>
<dbReference type="NCBIfam" id="TIGR01656">
    <property type="entry name" value="Histidinol-ppas"/>
    <property type="match status" value="1"/>
</dbReference>
<sequence length="180" mass="18431">MPRNVRPAAVLFDRDGTLIVDVPYNTDPALVRPVPGARAALDRLRRMGVPIGVVTNQAGVAMGLIGEDALQAVNTRVEELLGPFGVWAVCPHDDGDGCDCRKPMPGLVLRAATALGVAPEDCVVIGDIGRDMDAARAAGARGILVPTPVTLPAEVAAAPEVAADLTAAVDAALRGTGTGR</sequence>
<accession>A0ABW1NGF0</accession>
<dbReference type="PANTHER" id="PTHR42891:SF1">
    <property type="entry name" value="D-GLYCERO-BETA-D-MANNO-HEPTOSE-1,7-BISPHOSPHATE 7-PHOSPHATASE"/>
    <property type="match status" value="1"/>
</dbReference>
<keyword evidence="5 7" id="KW-0119">Carbohydrate metabolism</keyword>
<dbReference type="NCBIfam" id="TIGR01662">
    <property type="entry name" value="HAD-SF-IIIA"/>
    <property type="match status" value="1"/>
</dbReference>
<evidence type="ECO:0000256" key="3">
    <source>
        <dbReference type="ARBA" id="ARBA00022723"/>
    </source>
</evidence>
<proteinExistence type="inferred from homology"/>
<gene>
    <name evidence="8" type="ORF">ACFP1K_12645</name>
</gene>
<dbReference type="EC" id="3.1.3.-" evidence="7"/>
<dbReference type="InterPro" id="IPR036412">
    <property type="entry name" value="HAD-like_sf"/>
</dbReference>
<evidence type="ECO:0000313" key="8">
    <source>
        <dbReference type="EMBL" id="MFC6082010.1"/>
    </source>
</evidence>
<reference evidence="9" key="1">
    <citation type="journal article" date="2019" name="Int. J. Syst. Evol. Microbiol.">
        <title>The Global Catalogue of Microorganisms (GCM) 10K type strain sequencing project: providing services to taxonomists for standard genome sequencing and annotation.</title>
        <authorList>
            <consortium name="The Broad Institute Genomics Platform"/>
            <consortium name="The Broad Institute Genome Sequencing Center for Infectious Disease"/>
            <person name="Wu L."/>
            <person name="Ma J."/>
        </authorList>
    </citation>
    <scope>NUCLEOTIDE SEQUENCE [LARGE SCALE GENOMIC DNA]</scope>
    <source>
        <strain evidence="9">JCM 30346</strain>
    </source>
</reference>
<keyword evidence="4 7" id="KW-0378">Hydrolase</keyword>
<dbReference type="InterPro" id="IPR023214">
    <property type="entry name" value="HAD_sf"/>
</dbReference>
<evidence type="ECO:0000313" key="9">
    <source>
        <dbReference type="Proteomes" id="UP001596137"/>
    </source>
</evidence>
<evidence type="ECO:0000256" key="4">
    <source>
        <dbReference type="ARBA" id="ARBA00022801"/>
    </source>
</evidence>
<keyword evidence="2 7" id="KW-0963">Cytoplasm</keyword>
<dbReference type="RefSeq" id="WP_380751121.1">
    <property type="nucleotide sequence ID" value="NZ_JBHSRF010000013.1"/>
</dbReference>
<comment type="subcellular location">
    <subcellularLocation>
        <location evidence="1 7">Cytoplasm</location>
    </subcellularLocation>
</comment>
<organism evidence="8 9">
    <name type="scientific">Sphaerisporangium aureirubrum</name>
    <dbReference type="NCBI Taxonomy" id="1544736"/>
    <lineage>
        <taxon>Bacteria</taxon>
        <taxon>Bacillati</taxon>
        <taxon>Actinomycetota</taxon>
        <taxon>Actinomycetes</taxon>
        <taxon>Streptosporangiales</taxon>
        <taxon>Streptosporangiaceae</taxon>
        <taxon>Sphaerisporangium</taxon>
    </lineage>
</organism>
<dbReference type="EMBL" id="JBHSRF010000013">
    <property type="protein sequence ID" value="MFC6082010.1"/>
    <property type="molecule type" value="Genomic_DNA"/>
</dbReference>
<evidence type="ECO:0000256" key="2">
    <source>
        <dbReference type="ARBA" id="ARBA00022490"/>
    </source>
</evidence>
<dbReference type="Gene3D" id="3.40.50.1000">
    <property type="entry name" value="HAD superfamily/HAD-like"/>
    <property type="match status" value="1"/>
</dbReference>
<dbReference type="Proteomes" id="UP001596137">
    <property type="component" value="Unassembled WGS sequence"/>
</dbReference>
<keyword evidence="9" id="KW-1185">Reference proteome</keyword>
<dbReference type="PIRSF" id="PIRSF004682">
    <property type="entry name" value="GmhB"/>
    <property type="match status" value="1"/>
</dbReference>
<dbReference type="Pfam" id="PF13242">
    <property type="entry name" value="Hydrolase_like"/>
    <property type="match status" value="1"/>
</dbReference>